<dbReference type="EMBL" id="BPQP01000051">
    <property type="protein sequence ID" value="GJD96062.1"/>
    <property type="molecule type" value="Genomic_DNA"/>
</dbReference>
<organism evidence="1 2">
    <name type="scientific">Methylobacterium iners</name>
    <dbReference type="NCBI Taxonomy" id="418707"/>
    <lineage>
        <taxon>Bacteria</taxon>
        <taxon>Pseudomonadati</taxon>
        <taxon>Pseudomonadota</taxon>
        <taxon>Alphaproteobacteria</taxon>
        <taxon>Hyphomicrobiales</taxon>
        <taxon>Methylobacteriaceae</taxon>
        <taxon>Methylobacterium</taxon>
    </lineage>
</organism>
<dbReference type="Proteomes" id="UP001055125">
    <property type="component" value="Unassembled WGS sequence"/>
</dbReference>
<name>A0ABQ4S1L0_9HYPH</name>
<evidence type="ECO:0000313" key="2">
    <source>
        <dbReference type="Proteomes" id="UP001055125"/>
    </source>
</evidence>
<protein>
    <submittedName>
        <fullName evidence="1">Uncharacterized protein</fullName>
    </submittedName>
</protein>
<keyword evidence="2" id="KW-1185">Reference proteome</keyword>
<evidence type="ECO:0000313" key="1">
    <source>
        <dbReference type="EMBL" id="GJD96062.1"/>
    </source>
</evidence>
<reference evidence="1" key="1">
    <citation type="journal article" date="2021" name="Front. Microbiol.">
        <title>Comprehensive Comparative Genomics and Phenotyping of Methylobacterium Species.</title>
        <authorList>
            <person name="Alessa O."/>
            <person name="Ogura Y."/>
            <person name="Fujitani Y."/>
            <person name="Takami H."/>
            <person name="Hayashi T."/>
            <person name="Sahin N."/>
            <person name="Tani A."/>
        </authorList>
    </citation>
    <scope>NUCLEOTIDE SEQUENCE</scope>
    <source>
        <strain evidence="1">DSM 19015</strain>
    </source>
</reference>
<comment type="caution">
    <text evidence="1">The sequence shown here is derived from an EMBL/GenBank/DDBJ whole genome shotgun (WGS) entry which is preliminary data.</text>
</comment>
<proteinExistence type="predicted"/>
<accession>A0ABQ4S1L0</accession>
<gene>
    <name evidence="1" type="ORF">OCOJLMKI_3280</name>
</gene>
<sequence length="129" mass="13919">MDEIHHDLVVSCGVVGRVEASLAIEDVHAYTAGENVVAAAADQRVIASIPEQVLYITTRDDPVVVTRADHDFNIVKHVTGCIAICLTTHEVEHYAALRIGIIRRVNAQTAKKPVRPISAHQPIIAIATG</sequence>
<reference evidence="1" key="2">
    <citation type="submission" date="2021-08" db="EMBL/GenBank/DDBJ databases">
        <authorList>
            <person name="Tani A."/>
            <person name="Ola A."/>
            <person name="Ogura Y."/>
            <person name="Katsura K."/>
            <person name="Hayashi T."/>
        </authorList>
    </citation>
    <scope>NUCLEOTIDE SEQUENCE</scope>
    <source>
        <strain evidence="1">DSM 19015</strain>
    </source>
</reference>